<reference evidence="2 3" key="1">
    <citation type="journal article" date="2021" name="J. Hered.">
        <title>A chromosome-level genome assembly of the parasitoid wasp, Cotesia glomerata (Hymenoptera: Braconidae).</title>
        <authorList>
            <person name="Pinto B.J."/>
            <person name="Weis J.J."/>
            <person name="Gamble T."/>
            <person name="Ode P.J."/>
            <person name="Paul R."/>
            <person name="Zaspel J.M."/>
        </authorList>
    </citation>
    <scope>NUCLEOTIDE SEQUENCE [LARGE SCALE GENOMIC DNA]</scope>
    <source>
        <strain evidence="2">CgM1</strain>
    </source>
</reference>
<sequence>MTIGVWGLRKTEAGMLKNHQHRRVFITPKFRLRLQSSTFKELPETLENSHLNQKSVTVIPLDSINVVDLPPIVLDDETQNDLHPAGSPERDTQPIIVELPYNCPLTSAQDRNKTIVIESIENIDSVFVEKTSPRSAQDPIFKVRPTAKKSDAKMSNTTSVKSNEVPKTSSYHSKAASDNNTFNAKFKI</sequence>
<comment type="caution">
    <text evidence="2">The sequence shown here is derived from an EMBL/GenBank/DDBJ whole genome shotgun (WGS) entry which is preliminary data.</text>
</comment>
<keyword evidence="3" id="KW-1185">Reference proteome</keyword>
<proteinExistence type="predicted"/>
<dbReference type="AlphaFoldDB" id="A0AAV7IBH7"/>
<name>A0AAV7IBH7_COTGL</name>
<accession>A0AAV7IBH7</accession>
<evidence type="ECO:0000313" key="3">
    <source>
        <dbReference type="Proteomes" id="UP000826195"/>
    </source>
</evidence>
<feature type="region of interest" description="Disordered" evidence="1">
    <location>
        <begin position="145"/>
        <end position="176"/>
    </location>
</feature>
<protein>
    <submittedName>
        <fullName evidence="2">Uncharacterized protein</fullName>
    </submittedName>
</protein>
<evidence type="ECO:0000256" key="1">
    <source>
        <dbReference type="SAM" id="MobiDB-lite"/>
    </source>
</evidence>
<gene>
    <name evidence="2" type="ORF">KQX54_004748</name>
</gene>
<dbReference type="EMBL" id="JAHXZJ010000747">
    <property type="protein sequence ID" value="KAH0557368.1"/>
    <property type="molecule type" value="Genomic_DNA"/>
</dbReference>
<feature type="compositionally biased region" description="Polar residues" evidence="1">
    <location>
        <begin position="153"/>
        <end position="176"/>
    </location>
</feature>
<evidence type="ECO:0000313" key="2">
    <source>
        <dbReference type="EMBL" id="KAH0557368.1"/>
    </source>
</evidence>
<organism evidence="2 3">
    <name type="scientific">Cotesia glomerata</name>
    <name type="common">Lepidopteran parasitic wasp</name>
    <name type="synonym">Apanteles glomeratus</name>
    <dbReference type="NCBI Taxonomy" id="32391"/>
    <lineage>
        <taxon>Eukaryota</taxon>
        <taxon>Metazoa</taxon>
        <taxon>Ecdysozoa</taxon>
        <taxon>Arthropoda</taxon>
        <taxon>Hexapoda</taxon>
        <taxon>Insecta</taxon>
        <taxon>Pterygota</taxon>
        <taxon>Neoptera</taxon>
        <taxon>Endopterygota</taxon>
        <taxon>Hymenoptera</taxon>
        <taxon>Apocrita</taxon>
        <taxon>Ichneumonoidea</taxon>
        <taxon>Braconidae</taxon>
        <taxon>Microgastrinae</taxon>
        <taxon>Cotesia</taxon>
    </lineage>
</organism>
<dbReference type="Proteomes" id="UP000826195">
    <property type="component" value="Unassembled WGS sequence"/>
</dbReference>